<evidence type="ECO:0000313" key="2">
    <source>
        <dbReference type="EMBL" id="GAP39607.1"/>
    </source>
</evidence>
<evidence type="ECO:0000313" key="3">
    <source>
        <dbReference type="Proteomes" id="UP000053370"/>
    </source>
</evidence>
<protein>
    <submittedName>
        <fullName evidence="2">Uncharacterized protein</fullName>
    </submittedName>
</protein>
<keyword evidence="1" id="KW-0472">Membrane</keyword>
<name>A0A0K8PAB9_9CHLR</name>
<dbReference type="InterPro" id="IPR032531">
    <property type="entry name" value="DUF4956"/>
</dbReference>
<keyword evidence="1" id="KW-1133">Transmembrane helix</keyword>
<evidence type="ECO:0000256" key="1">
    <source>
        <dbReference type="SAM" id="Phobius"/>
    </source>
</evidence>
<accession>A0A0K8PAB9</accession>
<keyword evidence="3" id="KW-1185">Reference proteome</keyword>
<dbReference type="Proteomes" id="UP000053370">
    <property type="component" value="Unassembled WGS sequence"/>
</dbReference>
<reference evidence="2" key="1">
    <citation type="journal article" date="2015" name="Genome Announc.">
        <title>Draft Genome Sequence of Anaerolineae Strain TC1, a Novel Isolate from a Methanogenic Wastewater Treatment System.</title>
        <authorList>
            <person name="Matsuura N."/>
            <person name="Tourlousse D.M."/>
            <person name="Sun L."/>
            <person name="Toyonaga M."/>
            <person name="Kuroda K."/>
            <person name="Ohashi A."/>
            <person name="Cruz R."/>
            <person name="Yamaguchi T."/>
            <person name="Sekiguchi Y."/>
        </authorList>
    </citation>
    <scope>NUCLEOTIDE SEQUENCE [LARGE SCALE GENOMIC DNA]</scope>
    <source>
        <strain evidence="2">TC1</strain>
    </source>
</reference>
<proteinExistence type="predicted"/>
<keyword evidence="1" id="KW-0812">Transmembrane</keyword>
<organism evidence="2">
    <name type="scientific">Flexilinea flocculi</name>
    <dbReference type="NCBI Taxonomy" id="1678840"/>
    <lineage>
        <taxon>Bacteria</taxon>
        <taxon>Bacillati</taxon>
        <taxon>Chloroflexota</taxon>
        <taxon>Anaerolineae</taxon>
        <taxon>Anaerolineales</taxon>
        <taxon>Anaerolineaceae</taxon>
        <taxon>Flexilinea</taxon>
    </lineage>
</organism>
<dbReference type="PATRIC" id="fig|1678840.3.peg.668"/>
<dbReference type="STRING" id="1678840.ATC1_12139"/>
<dbReference type="EMBL" id="DF968180">
    <property type="protein sequence ID" value="GAP39607.1"/>
    <property type="molecule type" value="Genomic_DNA"/>
</dbReference>
<sequence length="141" mass="16239">MVGALSIVRYRTAVKDPMDLLFLFWAVAAGIAIGAGMFYIAVLTSVIMVLLLWILSSRKHGRDEMYILLLHYDGEGIDEEVRKILGTNPYQIKSKTMRKNDTEMAVEVRVRKHDLSFTDRIRKIENIKDLTIVQYRGDYVD</sequence>
<dbReference type="Pfam" id="PF16316">
    <property type="entry name" value="DUF4956"/>
    <property type="match status" value="1"/>
</dbReference>
<feature type="transmembrane region" description="Helical" evidence="1">
    <location>
        <begin position="22"/>
        <end position="55"/>
    </location>
</feature>
<dbReference type="AlphaFoldDB" id="A0A0K8PAB9"/>
<gene>
    <name evidence="2" type="ORF">ATC1_12139</name>
</gene>